<dbReference type="AlphaFoldDB" id="A0A0D6MBT3"/>
<dbReference type="Gene3D" id="3.90.190.10">
    <property type="entry name" value="Protein tyrosine phosphatase superfamily"/>
    <property type="match status" value="1"/>
</dbReference>
<dbReference type="InterPro" id="IPR003595">
    <property type="entry name" value="Tyr_Pase_cat"/>
</dbReference>
<evidence type="ECO:0000313" key="2">
    <source>
        <dbReference type="EMBL" id="EPB77992.1"/>
    </source>
</evidence>
<keyword evidence="3" id="KW-1185">Reference proteome</keyword>
<accession>A0A0D6MBT3</accession>
<dbReference type="SUPFAM" id="SSF52799">
    <property type="entry name" value="(Phosphotyrosine protein) phosphatases II"/>
    <property type="match status" value="1"/>
</dbReference>
<dbReference type="InterPro" id="IPR052782">
    <property type="entry name" value="Oocyte-zygote_transition_reg"/>
</dbReference>
<name>A0A0D6MBT3_9BILA</name>
<dbReference type="PANTHER" id="PTHR46163">
    <property type="entry name" value="TYROSINE-PROTEIN PHOSPHATASE-RELATED"/>
    <property type="match status" value="1"/>
</dbReference>
<evidence type="ECO:0000259" key="1">
    <source>
        <dbReference type="PROSITE" id="PS50055"/>
    </source>
</evidence>
<gene>
    <name evidence="2" type="ORF">ANCCEY_02906</name>
</gene>
<dbReference type="EMBL" id="KE124823">
    <property type="protein sequence ID" value="EPB77992.1"/>
    <property type="molecule type" value="Genomic_DNA"/>
</dbReference>
<dbReference type="GO" id="GO:0004725">
    <property type="term" value="F:protein tyrosine phosphatase activity"/>
    <property type="evidence" value="ECO:0007669"/>
    <property type="project" value="InterPro"/>
</dbReference>
<feature type="domain" description="Tyrosine-protein phosphatase" evidence="1">
    <location>
        <begin position="107"/>
        <end position="343"/>
    </location>
</feature>
<dbReference type="PROSITE" id="PS50055">
    <property type="entry name" value="TYR_PHOSPHATASE_PTP"/>
    <property type="match status" value="1"/>
</dbReference>
<sequence>MSMPMMTFKETIERQRITTVDRERSISAEARAKPAPPKVVKKDFIPNAYHEDVVEEAMAQQKKVQSILMHQKQASDTDGAKSSSIQTTDNRATWAQNLIAKRPIRALAKEFAANKKIKPTDFTTEAYEKNDAKNRYNDIICIDATRVILKERPPDDDYIHASWMTMPDGQKYICTQGPLLECVGDFWHMVTSEKSKVIVMLCNFNEGKHEKCCIYLPKEKKEVGNFGGFTIGVKNSRPDPFEGIKHTELDVKYGDNNTKSTVVHHLAYFDWPDHTAPLNPAPTIGMFKLGRTLAGAIDYAAQKVREKADASMIDVVRDLRCQRYQAIQSAIQYVFLHICLLELFAGENAVQRDSKFNEYMDSYVVMIKRYNKKVEAKQRERSKTEEK</sequence>
<dbReference type="PRINTS" id="PR00700">
    <property type="entry name" value="PRTYPHPHTASE"/>
</dbReference>
<dbReference type="SMART" id="SM00194">
    <property type="entry name" value="PTPc"/>
    <property type="match status" value="1"/>
</dbReference>
<dbReference type="InterPro" id="IPR029021">
    <property type="entry name" value="Prot-tyrosine_phosphatase-like"/>
</dbReference>
<dbReference type="Pfam" id="PF00102">
    <property type="entry name" value="Y_phosphatase"/>
    <property type="match status" value="2"/>
</dbReference>
<dbReference type="PANTHER" id="PTHR46163:SF10">
    <property type="entry name" value="PROTEIN-TYROSINE PHOSPHATASE-RELATED"/>
    <property type="match status" value="1"/>
</dbReference>
<reference evidence="2 3" key="1">
    <citation type="submission" date="2013-05" db="EMBL/GenBank/DDBJ databases">
        <title>Draft genome of the parasitic nematode Anyclostoma ceylanicum.</title>
        <authorList>
            <person name="Mitreva M."/>
        </authorList>
    </citation>
    <scope>NUCLEOTIDE SEQUENCE [LARGE SCALE GENOMIC DNA]</scope>
</reference>
<dbReference type="CDD" id="cd00047">
    <property type="entry name" value="PTPc"/>
    <property type="match status" value="1"/>
</dbReference>
<evidence type="ECO:0000313" key="3">
    <source>
        <dbReference type="Proteomes" id="UP000054495"/>
    </source>
</evidence>
<organism evidence="2 3">
    <name type="scientific">Ancylostoma ceylanicum</name>
    <dbReference type="NCBI Taxonomy" id="53326"/>
    <lineage>
        <taxon>Eukaryota</taxon>
        <taxon>Metazoa</taxon>
        <taxon>Ecdysozoa</taxon>
        <taxon>Nematoda</taxon>
        <taxon>Chromadorea</taxon>
        <taxon>Rhabditida</taxon>
        <taxon>Rhabditina</taxon>
        <taxon>Rhabditomorpha</taxon>
        <taxon>Strongyloidea</taxon>
        <taxon>Ancylostomatidae</taxon>
        <taxon>Ancylostomatinae</taxon>
        <taxon>Ancylostoma</taxon>
    </lineage>
</organism>
<proteinExistence type="predicted"/>
<dbReference type="SMART" id="SM00404">
    <property type="entry name" value="PTPc_motif"/>
    <property type="match status" value="1"/>
</dbReference>
<dbReference type="Proteomes" id="UP000054495">
    <property type="component" value="Unassembled WGS sequence"/>
</dbReference>
<protein>
    <submittedName>
        <fullName evidence="2">Protein-tyrosine phosphatase</fullName>
    </submittedName>
</protein>
<dbReference type="InterPro" id="IPR000242">
    <property type="entry name" value="PTP_cat"/>
</dbReference>